<name>A0A1Q8CXD0_9PSEU</name>
<gene>
    <name evidence="2" type="ORF">BU204_03975</name>
</gene>
<dbReference type="PROSITE" id="PS51257">
    <property type="entry name" value="PROKAR_LIPOPROTEIN"/>
    <property type="match status" value="1"/>
</dbReference>
<sequence>MRSTVLVVTAVVALLLAGCGGDEPSGTQPAHRSDSGHSHQHSPEDDPNLAPAGDSGTPALGQPVETMAELSTWVREVTGECHPVNAASRAELVEYLGPVRGEWYAPFVAQWATCGIEPFDELGLVLFEPGQQRALQEFWRRGLAEGRIADNPDWAFGNGFAITAGTLGTERLGLRYLWCEPVAATKARTVPADVEGCVYATAG</sequence>
<comment type="caution">
    <text evidence="2">The sequence shown here is derived from an EMBL/GenBank/DDBJ whole genome shotgun (WGS) entry which is preliminary data.</text>
</comment>
<accession>A0A1Q8CXD0</accession>
<dbReference type="OrthoDB" id="3687422at2"/>
<evidence type="ECO:0000313" key="2">
    <source>
        <dbReference type="EMBL" id="OLF19016.1"/>
    </source>
</evidence>
<reference evidence="2 3" key="1">
    <citation type="submission" date="2016-12" db="EMBL/GenBank/DDBJ databases">
        <title>The draft genome sequence of Actinophytocola sp. 11-183.</title>
        <authorList>
            <person name="Wang W."/>
            <person name="Yuan L."/>
        </authorList>
    </citation>
    <scope>NUCLEOTIDE SEQUENCE [LARGE SCALE GENOMIC DNA]</scope>
    <source>
        <strain evidence="2 3">11-183</strain>
    </source>
</reference>
<protein>
    <recommendedName>
        <fullName evidence="4">Lipoprotein</fullName>
    </recommendedName>
</protein>
<evidence type="ECO:0008006" key="4">
    <source>
        <dbReference type="Google" id="ProtNLM"/>
    </source>
</evidence>
<dbReference type="RefSeq" id="WP_075124140.1">
    <property type="nucleotide sequence ID" value="NZ_MSIE01000004.1"/>
</dbReference>
<dbReference type="AlphaFoldDB" id="A0A1Q8CXD0"/>
<organism evidence="2 3">
    <name type="scientific">Actinophytocola xanthii</name>
    <dbReference type="NCBI Taxonomy" id="1912961"/>
    <lineage>
        <taxon>Bacteria</taxon>
        <taxon>Bacillati</taxon>
        <taxon>Actinomycetota</taxon>
        <taxon>Actinomycetes</taxon>
        <taxon>Pseudonocardiales</taxon>
        <taxon>Pseudonocardiaceae</taxon>
    </lineage>
</organism>
<evidence type="ECO:0000256" key="1">
    <source>
        <dbReference type="SAM" id="MobiDB-lite"/>
    </source>
</evidence>
<proteinExistence type="predicted"/>
<keyword evidence="3" id="KW-1185">Reference proteome</keyword>
<feature type="region of interest" description="Disordered" evidence="1">
    <location>
        <begin position="22"/>
        <end position="62"/>
    </location>
</feature>
<dbReference type="EMBL" id="MSIE01000004">
    <property type="protein sequence ID" value="OLF19016.1"/>
    <property type="molecule type" value="Genomic_DNA"/>
</dbReference>
<feature type="compositionally biased region" description="Basic and acidic residues" evidence="1">
    <location>
        <begin position="31"/>
        <end position="44"/>
    </location>
</feature>
<evidence type="ECO:0000313" key="3">
    <source>
        <dbReference type="Proteomes" id="UP000185596"/>
    </source>
</evidence>
<dbReference type="Proteomes" id="UP000185596">
    <property type="component" value="Unassembled WGS sequence"/>
</dbReference>